<accession>A0AAW0IRU5</accession>
<keyword evidence="4" id="KW-1185">Reference proteome</keyword>
<evidence type="ECO:0000313" key="3">
    <source>
        <dbReference type="EMBL" id="KAK7817047.1"/>
    </source>
</evidence>
<dbReference type="PANTHER" id="PTHR46288">
    <property type="entry name" value="PHORBOL-ESTER/DAG-TYPE DOMAIN-CONTAINING PROTEIN"/>
    <property type="match status" value="1"/>
</dbReference>
<evidence type="ECO:0000259" key="2">
    <source>
        <dbReference type="Pfam" id="PF03107"/>
    </source>
</evidence>
<organism evidence="3 4">
    <name type="scientific">Quercus suber</name>
    <name type="common">Cork oak</name>
    <dbReference type="NCBI Taxonomy" id="58331"/>
    <lineage>
        <taxon>Eukaryota</taxon>
        <taxon>Viridiplantae</taxon>
        <taxon>Streptophyta</taxon>
        <taxon>Embryophyta</taxon>
        <taxon>Tracheophyta</taxon>
        <taxon>Spermatophyta</taxon>
        <taxon>Magnoliopsida</taxon>
        <taxon>eudicotyledons</taxon>
        <taxon>Gunneridae</taxon>
        <taxon>Pentapetalae</taxon>
        <taxon>rosids</taxon>
        <taxon>fabids</taxon>
        <taxon>Fagales</taxon>
        <taxon>Fagaceae</taxon>
        <taxon>Quercus</taxon>
    </lineage>
</organism>
<dbReference type="Pfam" id="PF03107">
    <property type="entry name" value="C1_2"/>
    <property type="match status" value="1"/>
</dbReference>
<evidence type="ECO:0000313" key="4">
    <source>
        <dbReference type="Proteomes" id="UP000237347"/>
    </source>
</evidence>
<gene>
    <name evidence="3" type="ORF">CFP56_043387</name>
</gene>
<dbReference type="Proteomes" id="UP000237347">
    <property type="component" value="Unassembled WGS sequence"/>
</dbReference>
<comment type="caution">
    <text evidence="3">The sequence shown here is derived from an EMBL/GenBank/DDBJ whole genome shotgun (WGS) entry which is preliminary data.</text>
</comment>
<keyword evidence="1" id="KW-0677">Repeat</keyword>
<dbReference type="SUPFAM" id="SSF57889">
    <property type="entry name" value="Cysteine-rich domain"/>
    <property type="match status" value="1"/>
</dbReference>
<name>A0AAW0IRU5_QUESU</name>
<dbReference type="InterPro" id="IPR004146">
    <property type="entry name" value="DC1"/>
</dbReference>
<proteinExistence type="predicted"/>
<sequence length="251" mass="28626">MEQQQLLHFSHSKHPLVYVQHFRGRATCCGCQESVYGPSYFCPNSKCSSWHCHHKLCAEVPLGLHHPLHPLHPLILFDEKTGYLEKENSTCQVCNESRNEYTYRCYHCDFNLHIKCAILQLETEFHDHPLTPIGKTITFTCDICGKEGKEAALLSHVDSRLYITSIPSTSPILLLNSVNPTPDFVYSVFKRWTHATAFTIAPNAILFLTSINKWKTTYQSYIKARARDAASLSSVDWENGNIHGEFSEIPI</sequence>
<feature type="domain" description="DC1" evidence="2">
    <location>
        <begin position="67"/>
        <end position="117"/>
    </location>
</feature>
<evidence type="ECO:0000256" key="1">
    <source>
        <dbReference type="ARBA" id="ARBA00022737"/>
    </source>
</evidence>
<protein>
    <recommendedName>
        <fullName evidence="2">DC1 domain-containing protein</fullName>
    </recommendedName>
</protein>
<dbReference type="AlphaFoldDB" id="A0AAW0IRU5"/>
<dbReference type="InterPro" id="IPR046349">
    <property type="entry name" value="C1-like_sf"/>
</dbReference>
<dbReference type="PANTHER" id="PTHR46288:SF27">
    <property type="entry name" value="CYSTEINE_HISTIDINE-RICH C1 DOMAIN FAMILY PROTEIN"/>
    <property type="match status" value="1"/>
</dbReference>
<dbReference type="EMBL" id="PKMF04000904">
    <property type="protein sequence ID" value="KAK7817047.1"/>
    <property type="molecule type" value="Genomic_DNA"/>
</dbReference>
<reference evidence="3 4" key="1">
    <citation type="journal article" date="2018" name="Sci. Data">
        <title>The draft genome sequence of cork oak.</title>
        <authorList>
            <person name="Ramos A.M."/>
            <person name="Usie A."/>
            <person name="Barbosa P."/>
            <person name="Barros P.M."/>
            <person name="Capote T."/>
            <person name="Chaves I."/>
            <person name="Simoes F."/>
            <person name="Abreu I."/>
            <person name="Carrasquinho I."/>
            <person name="Faro C."/>
            <person name="Guimaraes J.B."/>
            <person name="Mendonca D."/>
            <person name="Nobrega F."/>
            <person name="Rodrigues L."/>
            <person name="Saibo N.J.M."/>
            <person name="Varela M.C."/>
            <person name="Egas C."/>
            <person name="Matos J."/>
            <person name="Miguel C.M."/>
            <person name="Oliveira M.M."/>
            <person name="Ricardo C.P."/>
            <person name="Goncalves S."/>
        </authorList>
    </citation>
    <scope>NUCLEOTIDE SEQUENCE [LARGE SCALE GENOMIC DNA]</scope>
    <source>
        <strain evidence="4">cv. HL8</strain>
    </source>
</reference>